<dbReference type="InterPro" id="IPR036390">
    <property type="entry name" value="WH_DNA-bd_sf"/>
</dbReference>
<dbReference type="InterPro" id="IPR046328">
    <property type="entry name" value="ETS_fam"/>
</dbReference>
<name>A0AAV5UZF3_9BILA</name>
<dbReference type="PANTHER" id="PTHR11849:SF282">
    <property type="entry name" value="ETV5-RELATED PROTEIN ETS96B"/>
    <property type="match status" value="1"/>
</dbReference>
<reference evidence="6" key="1">
    <citation type="submission" date="2023-10" db="EMBL/GenBank/DDBJ databases">
        <title>Genome assembly of Pristionchus species.</title>
        <authorList>
            <person name="Yoshida K."/>
            <person name="Sommer R.J."/>
        </authorList>
    </citation>
    <scope>NUCLEOTIDE SEQUENCE</scope>
    <source>
        <strain evidence="6">RS5133</strain>
    </source>
</reference>
<keyword evidence="3" id="KW-0539">Nucleus</keyword>
<evidence type="ECO:0000259" key="5">
    <source>
        <dbReference type="PROSITE" id="PS50061"/>
    </source>
</evidence>
<dbReference type="InterPro" id="IPR000418">
    <property type="entry name" value="Ets_dom"/>
</dbReference>
<dbReference type="SMART" id="SM00413">
    <property type="entry name" value="ETS"/>
    <property type="match status" value="1"/>
</dbReference>
<dbReference type="GO" id="GO:0030154">
    <property type="term" value="P:cell differentiation"/>
    <property type="evidence" value="ECO:0007669"/>
    <property type="project" value="TreeGrafter"/>
</dbReference>
<evidence type="ECO:0000256" key="1">
    <source>
        <dbReference type="ARBA" id="ARBA00005562"/>
    </source>
</evidence>
<dbReference type="Pfam" id="PF00178">
    <property type="entry name" value="Ets"/>
    <property type="match status" value="1"/>
</dbReference>
<comment type="subcellular location">
    <subcellularLocation>
        <location evidence="3">Nucleus</location>
    </subcellularLocation>
</comment>
<organism evidence="6 7">
    <name type="scientific">Pristionchus fissidentatus</name>
    <dbReference type="NCBI Taxonomy" id="1538716"/>
    <lineage>
        <taxon>Eukaryota</taxon>
        <taxon>Metazoa</taxon>
        <taxon>Ecdysozoa</taxon>
        <taxon>Nematoda</taxon>
        <taxon>Chromadorea</taxon>
        <taxon>Rhabditida</taxon>
        <taxon>Rhabditina</taxon>
        <taxon>Diplogasteromorpha</taxon>
        <taxon>Diplogasteroidea</taxon>
        <taxon>Neodiplogasteridae</taxon>
        <taxon>Pristionchus</taxon>
    </lineage>
</organism>
<dbReference type="PROSITE" id="PS50061">
    <property type="entry name" value="ETS_DOMAIN_3"/>
    <property type="match status" value="1"/>
</dbReference>
<gene>
    <name evidence="6" type="ORF">PFISCL1PPCAC_3183</name>
</gene>
<evidence type="ECO:0000256" key="4">
    <source>
        <dbReference type="SAM" id="MobiDB-lite"/>
    </source>
</evidence>
<comment type="similarity">
    <text evidence="1 3">Belongs to the ETS family.</text>
</comment>
<proteinExistence type="inferred from homology"/>
<accession>A0AAV5UZF3</accession>
<sequence length="407" mass="44745">MSPTPLPPVSSFSLSSFFPSYIDDAYGRCENASAMNEERSGTKQHRFDPYASAARRYLKCIPASSESTTVPSKRTTVTSTPVNTVVLTPLDTVASTAVDTVASTAVDKVASTSLNMVASTAVDTVAPAAPSTSAPAAVLKKGRKNPKDLIRPKEDYGIFNPDRILPEDHSLTGLRADNKKICWYFLLTLLMDPSNRHIVAWTGRGREFIIISPHLFLPMWGATQGFFHLKWDSFKRNLRTCYKKRILIPVDAKANRFAFHTEPSIHIHMTRGQLTDFIAAHSLAASPATAPVAQQGTVSGSMTYPTPPPSSTVTLDDRSSPIPPAPEYCIIRSSSPTVSLPDLTVSATHQPPACQFSPVIDHLYPQPTQFDSNMAPYWTPPLFMPNPYHYYVPDATNMYYYGGYYGT</sequence>
<dbReference type="GO" id="GO:0043565">
    <property type="term" value="F:sequence-specific DNA binding"/>
    <property type="evidence" value="ECO:0007669"/>
    <property type="project" value="InterPro"/>
</dbReference>
<protein>
    <recommendedName>
        <fullName evidence="5">ETS domain-containing protein</fullName>
    </recommendedName>
</protein>
<dbReference type="InterPro" id="IPR036388">
    <property type="entry name" value="WH-like_DNA-bd_sf"/>
</dbReference>
<evidence type="ECO:0000313" key="7">
    <source>
        <dbReference type="Proteomes" id="UP001432322"/>
    </source>
</evidence>
<dbReference type="Gene3D" id="1.10.10.10">
    <property type="entry name" value="Winged helix-like DNA-binding domain superfamily/Winged helix DNA-binding domain"/>
    <property type="match status" value="1"/>
</dbReference>
<feature type="domain" description="ETS" evidence="5">
    <location>
        <begin position="180"/>
        <end position="260"/>
    </location>
</feature>
<dbReference type="SUPFAM" id="SSF46785">
    <property type="entry name" value="Winged helix' DNA-binding domain"/>
    <property type="match status" value="1"/>
</dbReference>
<evidence type="ECO:0000256" key="3">
    <source>
        <dbReference type="RuleBase" id="RU004019"/>
    </source>
</evidence>
<dbReference type="Proteomes" id="UP001432322">
    <property type="component" value="Unassembled WGS sequence"/>
</dbReference>
<feature type="region of interest" description="Disordered" evidence="4">
    <location>
        <begin position="297"/>
        <end position="319"/>
    </location>
</feature>
<evidence type="ECO:0000256" key="2">
    <source>
        <dbReference type="ARBA" id="ARBA00023125"/>
    </source>
</evidence>
<comment type="caution">
    <text evidence="6">The sequence shown here is derived from an EMBL/GenBank/DDBJ whole genome shotgun (WGS) entry which is preliminary data.</text>
</comment>
<evidence type="ECO:0000313" key="6">
    <source>
        <dbReference type="EMBL" id="GMT11886.1"/>
    </source>
</evidence>
<dbReference type="AlphaFoldDB" id="A0AAV5UZF3"/>
<keyword evidence="2 3" id="KW-0238">DNA-binding</keyword>
<dbReference type="EMBL" id="BTSY01000001">
    <property type="protein sequence ID" value="GMT11886.1"/>
    <property type="molecule type" value="Genomic_DNA"/>
</dbReference>
<dbReference type="GO" id="GO:0000981">
    <property type="term" value="F:DNA-binding transcription factor activity, RNA polymerase II-specific"/>
    <property type="evidence" value="ECO:0007669"/>
    <property type="project" value="TreeGrafter"/>
</dbReference>
<dbReference type="GO" id="GO:0005634">
    <property type="term" value="C:nucleus"/>
    <property type="evidence" value="ECO:0007669"/>
    <property type="project" value="UniProtKB-SubCell"/>
</dbReference>
<keyword evidence="7" id="KW-1185">Reference proteome</keyword>
<dbReference type="PANTHER" id="PTHR11849">
    <property type="entry name" value="ETS"/>
    <property type="match status" value="1"/>
</dbReference>